<protein>
    <submittedName>
        <fullName evidence="1">Uncharacterized protein</fullName>
    </submittedName>
</protein>
<organism evidence="1 2">
    <name type="scientific">Colletotrichum tanaceti</name>
    <dbReference type="NCBI Taxonomy" id="1306861"/>
    <lineage>
        <taxon>Eukaryota</taxon>
        <taxon>Fungi</taxon>
        <taxon>Dikarya</taxon>
        <taxon>Ascomycota</taxon>
        <taxon>Pezizomycotina</taxon>
        <taxon>Sordariomycetes</taxon>
        <taxon>Hypocreomycetidae</taxon>
        <taxon>Glomerellales</taxon>
        <taxon>Glomerellaceae</taxon>
        <taxon>Colletotrichum</taxon>
        <taxon>Colletotrichum destructivum species complex</taxon>
    </lineage>
</organism>
<gene>
    <name evidence="1" type="ORF">CTA1_6534</name>
</gene>
<proteinExistence type="predicted"/>
<evidence type="ECO:0000313" key="1">
    <source>
        <dbReference type="EMBL" id="TKW58574.1"/>
    </source>
</evidence>
<comment type="caution">
    <text evidence="1">The sequence shown here is derived from an EMBL/GenBank/DDBJ whole genome shotgun (WGS) entry which is preliminary data.</text>
</comment>
<accession>A0A4U6XRT4</accession>
<sequence>MAMSLKDRKRTVQSLSSRHTTLGVSYSRRDFAQTLSSVIAEEMGDRLGDRGRTRWHSQAVLARRILTLYSIA</sequence>
<keyword evidence="2" id="KW-1185">Reference proteome</keyword>
<dbReference type="AlphaFoldDB" id="A0A4U6XRT4"/>
<evidence type="ECO:0000313" key="2">
    <source>
        <dbReference type="Proteomes" id="UP000310108"/>
    </source>
</evidence>
<dbReference type="Proteomes" id="UP000310108">
    <property type="component" value="Unassembled WGS sequence"/>
</dbReference>
<reference evidence="1 2" key="1">
    <citation type="journal article" date="2019" name="PLoS ONE">
        <title>Comparative genome analysis indicates high evolutionary potential of pathogenicity genes in Colletotrichum tanaceti.</title>
        <authorList>
            <person name="Lelwala R.V."/>
            <person name="Korhonen P.K."/>
            <person name="Young N.D."/>
            <person name="Scott J.B."/>
            <person name="Ades P.A."/>
            <person name="Gasser R.B."/>
            <person name="Taylor P.W.J."/>
        </authorList>
    </citation>
    <scope>NUCLEOTIDE SEQUENCE [LARGE SCALE GENOMIC DNA]</scope>
    <source>
        <strain evidence="1">BRIP57314</strain>
    </source>
</reference>
<name>A0A4U6XRT4_9PEZI</name>
<dbReference type="EMBL" id="PJEX01000023">
    <property type="protein sequence ID" value="TKW58574.1"/>
    <property type="molecule type" value="Genomic_DNA"/>
</dbReference>